<dbReference type="EMBL" id="JADFTS010000007">
    <property type="protein sequence ID" value="KAF9596298.1"/>
    <property type="molecule type" value="Genomic_DNA"/>
</dbReference>
<feature type="non-terminal residue" evidence="7">
    <location>
        <position position="649"/>
    </location>
</feature>
<keyword evidence="5" id="KW-0472">Membrane</keyword>
<feature type="domain" description="Integral membrane bound transporter" evidence="6">
    <location>
        <begin position="252"/>
        <end position="380"/>
    </location>
</feature>
<dbReference type="Pfam" id="PF13515">
    <property type="entry name" value="FUSC_2"/>
    <property type="match status" value="1"/>
</dbReference>
<dbReference type="AlphaFoldDB" id="A0A835HDT1"/>
<proteinExistence type="predicted"/>
<comment type="subcellular location">
    <subcellularLocation>
        <location evidence="1">Cell membrane</location>
        <topology evidence="1">Multi-pass membrane protein</topology>
    </subcellularLocation>
</comment>
<dbReference type="PANTHER" id="PTHR30509">
    <property type="entry name" value="P-HYDROXYBENZOIC ACID EFFLUX PUMP SUBUNIT-RELATED"/>
    <property type="match status" value="1"/>
</dbReference>
<dbReference type="PANTHER" id="PTHR30509:SF9">
    <property type="entry name" value="MULTIDRUG RESISTANCE PROTEIN MDTO"/>
    <property type="match status" value="1"/>
</dbReference>
<gene>
    <name evidence="7" type="ORF">IFM89_008824</name>
</gene>
<evidence type="ECO:0000256" key="2">
    <source>
        <dbReference type="ARBA" id="ARBA00022475"/>
    </source>
</evidence>
<evidence type="ECO:0000313" key="7">
    <source>
        <dbReference type="EMBL" id="KAF9596298.1"/>
    </source>
</evidence>
<sequence>FNDHIALLMKFLMSSQVEENCKLFSENASQRLNLYVKAFCAENNAMAFLSLTQAKSLSQTGSSLLQTIKHEHACVQWERPRWRLLRSNGKIQINRLQAIDTFLRGMEMALTTTPSFPVRVADHELSNILLSLKEYTSVILKHPKCSMYSDSSKVFETKSITYDKLILPIFSTQDDLQSLFFLFNLKLIHSELRKDQPIRNGAINKQVTNLEESVITQKQEACIRSKFLNYWCVRVSNEKLMSALKCSVSLGLAVLFGMIFSKENGHWSGLTVAVGMAFEREATFKVANLKAQGTVLGSIYGVLSCFLFQRFLEIKFLSLLPWIIFTSFLRSSRMYGQVGATSAVIGALIILGRKNYGPPAEFAIVRIAEAFIGLTCSVMVELLLQPTRASGLSKIQLSQSFMALNECVQSMSFCVNSTSRQQTKEKQKMLKIQVNALGKLKGAAEVEPNFWFIPFHSSSYAKLLESLSKMLELVFFATHAMEFLVQVPNNLGVGWKEHQESMDGDLDLFRKLIGTSINSLKEITSLKSLAALDKEIKRRDINCDLELGKSANTNENRGLHVHEDEMERITISFLQHSRELIDKIQASELEEDLKIQIVLSSSGLGFCMCGLMKETREIEKSVRDLIQWENPSMHVNLYEIRGKINTLHT</sequence>
<protein>
    <recommendedName>
        <fullName evidence="6">Integral membrane bound transporter domain-containing protein</fullName>
    </recommendedName>
</protein>
<dbReference type="GO" id="GO:0005886">
    <property type="term" value="C:plasma membrane"/>
    <property type="evidence" value="ECO:0007669"/>
    <property type="project" value="UniProtKB-SubCell"/>
</dbReference>
<keyword evidence="4" id="KW-1133">Transmembrane helix</keyword>
<evidence type="ECO:0000313" key="8">
    <source>
        <dbReference type="Proteomes" id="UP000631114"/>
    </source>
</evidence>
<evidence type="ECO:0000256" key="3">
    <source>
        <dbReference type="ARBA" id="ARBA00022692"/>
    </source>
</evidence>
<accession>A0A835HDT1</accession>
<comment type="caution">
    <text evidence="7">The sequence shown here is derived from an EMBL/GenBank/DDBJ whole genome shotgun (WGS) entry which is preliminary data.</text>
</comment>
<keyword evidence="3" id="KW-0812">Transmembrane</keyword>
<dbReference type="InterPro" id="IPR049453">
    <property type="entry name" value="Memb_transporter_dom"/>
</dbReference>
<reference evidence="7 8" key="1">
    <citation type="submission" date="2020-10" db="EMBL/GenBank/DDBJ databases">
        <title>The Coptis chinensis genome and diversification of protoberbering-type alkaloids.</title>
        <authorList>
            <person name="Wang B."/>
            <person name="Shu S."/>
            <person name="Song C."/>
            <person name="Liu Y."/>
        </authorList>
    </citation>
    <scope>NUCLEOTIDE SEQUENCE [LARGE SCALE GENOMIC DNA]</scope>
    <source>
        <strain evidence="7">HL-2020</strain>
        <tissue evidence="7">Leaf</tissue>
    </source>
</reference>
<dbReference type="OrthoDB" id="68611at2759"/>
<evidence type="ECO:0000259" key="6">
    <source>
        <dbReference type="Pfam" id="PF13515"/>
    </source>
</evidence>
<evidence type="ECO:0000256" key="4">
    <source>
        <dbReference type="ARBA" id="ARBA00022989"/>
    </source>
</evidence>
<keyword evidence="2" id="KW-1003">Cell membrane</keyword>
<keyword evidence="8" id="KW-1185">Reference proteome</keyword>
<dbReference type="Proteomes" id="UP000631114">
    <property type="component" value="Unassembled WGS sequence"/>
</dbReference>
<evidence type="ECO:0000256" key="5">
    <source>
        <dbReference type="ARBA" id="ARBA00023136"/>
    </source>
</evidence>
<evidence type="ECO:0000256" key="1">
    <source>
        <dbReference type="ARBA" id="ARBA00004651"/>
    </source>
</evidence>
<name>A0A835HDT1_9MAGN</name>
<organism evidence="7 8">
    <name type="scientific">Coptis chinensis</name>
    <dbReference type="NCBI Taxonomy" id="261450"/>
    <lineage>
        <taxon>Eukaryota</taxon>
        <taxon>Viridiplantae</taxon>
        <taxon>Streptophyta</taxon>
        <taxon>Embryophyta</taxon>
        <taxon>Tracheophyta</taxon>
        <taxon>Spermatophyta</taxon>
        <taxon>Magnoliopsida</taxon>
        <taxon>Ranunculales</taxon>
        <taxon>Ranunculaceae</taxon>
        <taxon>Coptidoideae</taxon>
        <taxon>Coptis</taxon>
    </lineage>
</organism>